<proteinExistence type="predicted"/>
<dbReference type="AlphaFoldDB" id="A0A316VWV0"/>
<feature type="region of interest" description="Disordered" evidence="1">
    <location>
        <begin position="1"/>
        <end position="69"/>
    </location>
</feature>
<reference evidence="2 3" key="1">
    <citation type="journal article" date="2018" name="Mol. Biol. Evol.">
        <title>Broad Genomic Sampling Reveals a Smut Pathogenic Ancestry of the Fungal Clade Ustilaginomycotina.</title>
        <authorList>
            <person name="Kijpornyongpan T."/>
            <person name="Mondo S.J."/>
            <person name="Barry K."/>
            <person name="Sandor L."/>
            <person name="Lee J."/>
            <person name="Lipzen A."/>
            <person name="Pangilinan J."/>
            <person name="LaButti K."/>
            <person name="Hainaut M."/>
            <person name="Henrissat B."/>
            <person name="Grigoriev I.V."/>
            <person name="Spatafora J.W."/>
            <person name="Aime M.C."/>
        </authorList>
    </citation>
    <scope>NUCLEOTIDE SEQUENCE [LARGE SCALE GENOMIC DNA]</scope>
    <source>
        <strain evidence="2 3">MCA 4658</strain>
    </source>
</reference>
<dbReference type="GeneID" id="37038054"/>
<feature type="compositionally biased region" description="Low complexity" evidence="1">
    <location>
        <begin position="703"/>
        <end position="714"/>
    </location>
</feature>
<organism evidence="2 3">
    <name type="scientific">Ceraceosorus guamensis</name>
    <dbReference type="NCBI Taxonomy" id="1522189"/>
    <lineage>
        <taxon>Eukaryota</taxon>
        <taxon>Fungi</taxon>
        <taxon>Dikarya</taxon>
        <taxon>Basidiomycota</taxon>
        <taxon>Ustilaginomycotina</taxon>
        <taxon>Exobasidiomycetes</taxon>
        <taxon>Ceraceosorales</taxon>
        <taxon>Ceraceosoraceae</taxon>
        <taxon>Ceraceosorus</taxon>
    </lineage>
</organism>
<feature type="compositionally biased region" description="Acidic residues" evidence="1">
    <location>
        <begin position="49"/>
        <end position="58"/>
    </location>
</feature>
<accession>A0A316VWV0</accession>
<evidence type="ECO:0000313" key="3">
    <source>
        <dbReference type="Proteomes" id="UP000245783"/>
    </source>
</evidence>
<protein>
    <submittedName>
        <fullName evidence="2">Uncharacterized protein</fullName>
    </submittedName>
</protein>
<name>A0A316VWV0_9BASI</name>
<feature type="compositionally biased region" description="Basic and acidic residues" evidence="1">
    <location>
        <begin position="682"/>
        <end position="691"/>
    </location>
</feature>
<dbReference type="OrthoDB" id="5570013at2759"/>
<feature type="compositionally biased region" description="Basic and acidic residues" evidence="1">
    <location>
        <begin position="100"/>
        <end position="110"/>
    </location>
</feature>
<feature type="compositionally biased region" description="Basic residues" evidence="1">
    <location>
        <begin position="1"/>
        <end position="11"/>
    </location>
</feature>
<feature type="region of interest" description="Disordered" evidence="1">
    <location>
        <begin position="494"/>
        <end position="517"/>
    </location>
</feature>
<dbReference type="EMBL" id="KZ819383">
    <property type="protein sequence ID" value="PWN42127.1"/>
    <property type="molecule type" value="Genomic_DNA"/>
</dbReference>
<keyword evidence="3" id="KW-1185">Reference proteome</keyword>
<dbReference type="RefSeq" id="XP_025369287.1">
    <property type="nucleotide sequence ID" value="XM_025516184.1"/>
</dbReference>
<dbReference type="Proteomes" id="UP000245783">
    <property type="component" value="Unassembled WGS sequence"/>
</dbReference>
<feature type="compositionally biased region" description="Gly residues" evidence="1">
    <location>
        <begin position="82"/>
        <end position="97"/>
    </location>
</feature>
<evidence type="ECO:0000256" key="1">
    <source>
        <dbReference type="SAM" id="MobiDB-lite"/>
    </source>
</evidence>
<gene>
    <name evidence="2" type="ORF">IE81DRAFT_347697</name>
</gene>
<sequence>MSRSVRTHRSNSSRSGVEEDPDAVPLLSVRSEGQFALDEDTQPMRGDEDAYGSDEAEEQGNKYPPTSAPPTYEQALGMLGEGSSGSVQRGGGGGGVRGMRNNDNHGRWRDSIPQRIRNCTSDLDLRPPTYLLQPVLDGSKAAALKLYSLICRLWPSSRLGQAGLALAGMWILVVFSGPVFEVRDWDQSRGDRDRHRAEWWKGVGDVRVADDLKQAPTAPGPISGDGHIVLPAEWSDPHCALFTYRGYPPYCRTSASFNLSIPDSFAGTASNFVYADPLRLSGMSDGRGRVPGRILVRRARDTREEIRHEDGTPLIGVRVEARYERGSPGLLRGVSVGKMLAGVWGQGVGIYSLPLTHQLRNRFPPPLSFEIRVILPSSPSALPALKLEAAAMDIDFMHLDELDYDADSLAESASTGSESNRPAQEEWSKAVDTEGIYYGRLQLSSGDGSVRIGSGGALAVSHVHARATSGNIAVEGPLIAPAVELHSDNGIVRLGRKAGSSASSTRPRRRRGEEANEEASIKVWKSAVLDTWNGAVVLEKGSVVQGPQLRGTSRNGRIEGEGVWATNGTLLLRSTTGNIDSRVSVLDPLAPRTSSSAVGSRSIDVRADSTSGSVHLKYISHAPSIILHSIVSCKSNNVSTTLHRNFFGDWNVRAAKRLGVRVKRPPNDGVRGDWISQGRRVGQMEESEKGSLNRAPLLGQAKEQQQGSQGEVGSAEVSSALGEASIEFA</sequence>
<evidence type="ECO:0000313" key="2">
    <source>
        <dbReference type="EMBL" id="PWN42127.1"/>
    </source>
</evidence>
<dbReference type="InParanoid" id="A0A316VWV0"/>
<feature type="region of interest" description="Disordered" evidence="1">
    <location>
        <begin position="82"/>
        <end position="110"/>
    </location>
</feature>
<feature type="region of interest" description="Disordered" evidence="1">
    <location>
        <begin position="666"/>
        <end position="729"/>
    </location>
</feature>